<dbReference type="PANTHER" id="PTHR43421">
    <property type="entry name" value="METALLOPROTEASE PMBA"/>
    <property type="match status" value="1"/>
</dbReference>
<feature type="domain" description="Metalloprotease TldD/E C-terminal" evidence="1">
    <location>
        <begin position="4"/>
        <end position="62"/>
    </location>
</feature>
<accession>A0A139SW84</accession>
<dbReference type="AlphaFoldDB" id="A0A139SW84"/>
<reference evidence="2 3" key="1">
    <citation type="submission" date="2016-02" db="EMBL/GenBank/DDBJ databases">
        <authorList>
            <person name="Wen L."/>
            <person name="He K."/>
            <person name="Yang H."/>
        </authorList>
    </citation>
    <scope>NUCLEOTIDE SEQUENCE [LARGE SCALE GENOMIC DNA]</scope>
    <source>
        <strain evidence="2 3">CV58</strain>
    </source>
</reference>
<dbReference type="InterPro" id="IPR047657">
    <property type="entry name" value="PmbA"/>
</dbReference>
<evidence type="ECO:0000313" key="3">
    <source>
        <dbReference type="Proteomes" id="UP000072660"/>
    </source>
</evidence>
<dbReference type="InterPro" id="IPR045569">
    <property type="entry name" value="Metalloprtase-TldD/E_C"/>
</dbReference>
<keyword evidence="3" id="KW-1185">Reference proteome</keyword>
<protein>
    <recommendedName>
        <fullName evidence="1">Metalloprotease TldD/E C-terminal domain-containing protein</fullName>
    </recommendedName>
</protein>
<dbReference type="Proteomes" id="UP000072660">
    <property type="component" value="Unassembled WGS sequence"/>
</dbReference>
<organism evidence="2 3">
    <name type="scientific">Ventosimonas gracilis</name>
    <dbReference type="NCBI Taxonomy" id="1680762"/>
    <lineage>
        <taxon>Bacteria</taxon>
        <taxon>Pseudomonadati</taxon>
        <taxon>Pseudomonadota</taxon>
        <taxon>Gammaproteobacteria</taxon>
        <taxon>Pseudomonadales</taxon>
        <taxon>Ventosimonadaceae</taxon>
        <taxon>Ventosimonas</taxon>
    </lineage>
</organism>
<gene>
    <name evidence="2" type="ORF">AXE65_11640</name>
</gene>
<dbReference type="GO" id="GO:0005829">
    <property type="term" value="C:cytosol"/>
    <property type="evidence" value="ECO:0007669"/>
    <property type="project" value="TreeGrafter"/>
</dbReference>
<sequence length="63" mass="6720">MTICAAGFWVENGEIQFSVEEVTIAAHLKDIFANIVVIGSDVEKRGTTFSGSVLIEEMTVAGS</sequence>
<evidence type="ECO:0000259" key="1">
    <source>
        <dbReference type="Pfam" id="PF19289"/>
    </source>
</evidence>
<dbReference type="GO" id="GO:0008237">
    <property type="term" value="F:metallopeptidase activity"/>
    <property type="evidence" value="ECO:0007669"/>
    <property type="project" value="InterPro"/>
</dbReference>
<name>A0A139SW84_9GAMM</name>
<dbReference type="OrthoDB" id="9803618at2"/>
<dbReference type="SUPFAM" id="SSF111283">
    <property type="entry name" value="Putative modulator of DNA gyrase, PmbA/TldD"/>
    <property type="match status" value="1"/>
</dbReference>
<proteinExistence type="predicted"/>
<dbReference type="PANTHER" id="PTHR43421:SF1">
    <property type="entry name" value="METALLOPROTEASE PMBA"/>
    <property type="match status" value="1"/>
</dbReference>
<dbReference type="Pfam" id="PF19289">
    <property type="entry name" value="PmbA_TldD_3rd"/>
    <property type="match status" value="1"/>
</dbReference>
<dbReference type="InterPro" id="IPR036059">
    <property type="entry name" value="TldD/PmbA_sf"/>
</dbReference>
<dbReference type="GO" id="GO:0006508">
    <property type="term" value="P:proteolysis"/>
    <property type="evidence" value="ECO:0007669"/>
    <property type="project" value="InterPro"/>
</dbReference>
<dbReference type="EMBL" id="LSZO01000066">
    <property type="protein sequence ID" value="KXU38838.1"/>
    <property type="molecule type" value="Genomic_DNA"/>
</dbReference>
<comment type="caution">
    <text evidence="2">The sequence shown here is derived from an EMBL/GenBank/DDBJ whole genome shotgun (WGS) entry which is preliminary data.</text>
</comment>
<evidence type="ECO:0000313" key="2">
    <source>
        <dbReference type="EMBL" id="KXU38838.1"/>
    </source>
</evidence>